<feature type="compositionally biased region" description="Basic residues" evidence="9">
    <location>
        <begin position="401"/>
        <end position="410"/>
    </location>
</feature>
<sequence length="1591" mass="176141">MADICSEPGLFAKGGGFNDCFAHVVLQATIAGLACIGVLVGSIIIRDLPRLRVQQSKPIDGVRAASSGLLFLVALAEFFIGISASEVINLSQGVGGACLAVAAMLVNFWQQQETKRGLTESLGLKLWWVLATLAQVITTYDRASKPGGVALAFEVVELLLSVVSAAAYLAPSGRRGSTREPPLLSEEDGISMVGDGGRFARSLSTREPSPEDQVGIMGWLAFSWFTPIVDLAFQRDKESGKLEPTDVYPLTNRNVANKQLERLDQQWQVELRKEKPALLSAMTRAFFAEVFSTAWVKLLNDCLHFVGPFLLNRIINFVKGTGEEAGEEQWVGYAYAVGMVLSSACQAFLMAHYFQGGYQTGMRLRTALILMSYSKALRVLPWPSPPPPEEAPVEQEETRRCCKKKPKKKPSLPTGGMGQMTNIISADTDKFTFLMPYFNLIWSCPLQIIICFVMLFNYVSWSLFAGVVVMIGFTIVSSTVAGKARKIQQEAMKAKDERLKMEVELLKIVKIIKFYAWELAIEDKVKQLRNQELALQLRYKLWNVALFLSFSLSPVLVALGTFSCYTLAEGKNLDAATAFTSLSLFNILSFPLGAMPMMARFFMEAAVAKDRIEAFLLSPEVSARPTPAITAGQAVEIKASKLQWPDKTLLLNEVDISVAKGDMLVIVGKTGVGKSGLLYALLGELPIPAEDGKTYLTGSIGYCAQSAWIRNATLRDNITNSPSLETDERYEAVLDACAMRADLEVLPQGDQTLIGDRGINLSGGQKQRVALARAVYANPDIYILDDVLSALDSHVASHICSKLLRGPLLAGKTVILVTHSPKAVPLANQVVCLESKKVAFNGSYEAFKGSSAMNEEVIHEDEPEPVAKPEVEDKKEKTAEKSNGSNGEVKKAETSPKKAAAPAHEERRSGAVAWQVYGAYAKACGGVPAVGVFLLTVAISEGSRNFSDAWLAHWSGTGGSASGLGMYALAAAICFADYFVYDENDQKWSRCEGWLPKKANGRVYLTVFDDADSMKLWSEDAGKTKALSAGERKKAILDIDHQNQVLCPAEHSYVIEAVSPNRIHSFVEYDQAMAILDPLGQEQFWSKLKARKPDFLILQPDRQEGSLRLALDAAEWQATQGGAYVVLCDEQDESYVCQELEQEGQVSGSALRGRQCGMSNSERLLRQVQQQCHSEKKWSHENTNDLLQNPKVHHENTNDLVQNPKVHHAEDAKEQDSVYVFHENTDDLQQNPEVHRSFILDVCQEHDWVHKTDVCQEHDWSHDVRDEQESFLTMSQVNMIEFRAGRLLRDKDFSFMSVEKLCASLPLRSSSSRQSVMEGHYLSLGLYAHGNHYGVTKLAKELPRFTEYINQVIKYQCKCCGLENPTWTTVAIGLNAGSLPHKDNHNRHNTKNYIFSVGRHKGGGLWTEMASTTTSKTTWLEVAEGKTVAGQVHDIHYKVKDFDPKKWHASMPWDGLRTVISAFTSRGVDCASEKDLVKLREMGFVPPQDNNIYMFDGTIIPGVGQHSRVYVEEDEQRFEPVAEDQEPEDSPIQESGEGDVDPTAEEKRLVKKLHENMGHPRPLDMARSLRLAHAKPHIIKYVAKKFSCATC</sequence>
<name>A0A1Q9C4Z0_SYMMI</name>
<evidence type="ECO:0000313" key="13">
    <source>
        <dbReference type="EMBL" id="OLP77988.1"/>
    </source>
</evidence>
<evidence type="ECO:0000256" key="7">
    <source>
        <dbReference type="ARBA" id="ARBA00022989"/>
    </source>
</evidence>
<accession>A0A1Q9C4Z0</accession>
<dbReference type="GO" id="GO:0140359">
    <property type="term" value="F:ABC-type transporter activity"/>
    <property type="evidence" value="ECO:0007669"/>
    <property type="project" value="InterPro"/>
</dbReference>
<evidence type="ECO:0000259" key="11">
    <source>
        <dbReference type="PROSITE" id="PS50893"/>
    </source>
</evidence>
<evidence type="ECO:0000256" key="10">
    <source>
        <dbReference type="SAM" id="Phobius"/>
    </source>
</evidence>
<dbReference type="SUPFAM" id="SSF52540">
    <property type="entry name" value="P-loop containing nucleoside triphosphate hydrolases"/>
    <property type="match status" value="1"/>
</dbReference>
<dbReference type="PANTHER" id="PTHR24223:SF443">
    <property type="entry name" value="MULTIDRUG-RESISTANCE LIKE PROTEIN 1, ISOFORM I"/>
    <property type="match status" value="1"/>
</dbReference>
<dbReference type="InterPro" id="IPR027417">
    <property type="entry name" value="P-loop_NTPase"/>
</dbReference>
<evidence type="ECO:0000256" key="6">
    <source>
        <dbReference type="ARBA" id="ARBA00022840"/>
    </source>
</evidence>
<feature type="transmembrane region" description="Helical" evidence="10">
    <location>
        <begin position="65"/>
        <end position="84"/>
    </location>
</feature>
<feature type="transmembrane region" description="Helical" evidence="10">
    <location>
        <begin position="575"/>
        <end position="594"/>
    </location>
</feature>
<gene>
    <name evidence="13" type="primary">Abcc3</name>
    <name evidence="13" type="ORF">AK812_SmicGene41887</name>
</gene>
<dbReference type="GO" id="GO:0005524">
    <property type="term" value="F:ATP binding"/>
    <property type="evidence" value="ECO:0007669"/>
    <property type="project" value="UniProtKB-KW"/>
</dbReference>
<keyword evidence="8 10" id="KW-0472">Membrane</keyword>
<evidence type="ECO:0000313" key="14">
    <source>
        <dbReference type="Proteomes" id="UP000186817"/>
    </source>
</evidence>
<reference evidence="13 14" key="1">
    <citation type="submission" date="2016-02" db="EMBL/GenBank/DDBJ databases">
        <title>Genome analysis of coral dinoflagellate symbionts highlights evolutionary adaptations to a symbiotic lifestyle.</title>
        <authorList>
            <person name="Aranda M."/>
            <person name="Li Y."/>
            <person name="Liew Y.J."/>
            <person name="Baumgarten S."/>
            <person name="Simakov O."/>
            <person name="Wilson M."/>
            <person name="Piel J."/>
            <person name="Ashoor H."/>
            <person name="Bougouffa S."/>
            <person name="Bajic V.B."/>
            <person name="Ryu T."/>
            <person name="Ravasi T."/>
            <person name="Bayer T."/>
            <person name="Micklem G."/>
            <person name="Kim H."/>
            <person name="Bhak J."/>
            <person name="Lajeunesse T.C."/>
            <person name="Voolstra C.R."/>
        </authorList>
    </citation>
    <scope>NUCLEOTIDE SEQUENCE [LARGE SCALE GENOMIC DNA]</scope>
    <source>
        <strain evidence="13 14">CCMP2467</strain>
    </source>
</reference>
<protein>
    <submittedName>
        <fullName evidence="13">Canalicular multispecific organic anion transporter 2</fullName>
    </submittedName>
</protein>
<feature type="transmembrane region" description="Helical" evidence="10">
    <location>
        <begin position="437"/>
        <end position="456"/>
    </location>
</feature>
<keyword evidence="7 10" id="KW-1133">Transmembrane helix</keyword>
<comment type="subcellular location">
    <subcellularLocation>
        <location evidence="1">Vacuole membrane</location>
        <topology evidence="1">Multi-pass membrane protein</topology>
    </subcellularLocation>
</comment>
<dbReference type="PANTHER" id="PTHR24223">
    <property type="entry name" value="ATP-BINDING CASSETTE SUB-FAMILY C"/>
    <property type="match status" value="1"/>
</dbReference>
<dbReference type="Proteomes" id="UP000186817">
    <property type="component" value="Unassembled WGS sequence"/>
</dbReference>
<dbReference type="InterPro" id="IPR011527">
    <property type="entry name" value="ABC1_TM_dom"/>
</dbReference>
<dbReference type="InterPro" id="IPR017871">
    <property type="entry name" value="ABC_transporter-like_CS"/>
</dbReference>
<dbReference type="FunFam" id="3.40.50.300:FF:000997">
    <property type="entry name" value="Multidrug resistance-associated protein 1"/>
    <property type="match status" value="1"/>
</dbReference>
<feature type="region of interest" description="Disordered" evidence="9">
    <location>
        <begin position="385"/>
        <end position="416"/>
    </location>
</feature>
<dbReference type="SUPFAM" id="SSF90123">
    <property type="entry name" value="ABC transporter transmembrane region"/>
    <property type="match status" value="1"/>
</dbReference>
<keyword evidence="2" id="KW-0813">Transport</keyword>
<keyword evidence="14" id="KW-1185">Reference proteome</keyword>
<dbReference type="PROSITE" id="PS00211">
    <property type="entry name" value="ABC_TRANSPORTER_1"/>
    <property type="match status" value="1"/>
</dbReference>
<feature type="transmembrane region" description="Helical" evidence="10">
    <location>
        <begin position="24"/>
        <end position="45"/>
    </location>
</feature>
<feature type="domain" description="ABC transmembrane type-1" evidence="12">
    <location>
        <begin position="298"/>
        <end position="604"/>
    </location>
</feature>
<dbReference type="Gene3D" id="3.40.50.300">
    <property type="entry name" value="P-loop containing nucleotide triphosphate hydrolases"/>
    <property type="match status" value="1"/>
</dbReference>
<dbReference type="CDD" id="cd03250">
    <property type="entry name" value="ABCC_MRP_domain1"/>
    <property type="match status" value="1"/>
</dbReference>
<dbReference type="Pfam" id="PF00005">
    <property type="entry name" value="ABC_tran"/>
    <property type="match status" value="1"/>
</dbReference>
<dbReference type="Pfam" id="PF00664">
    <property type="entry name" value="ABC_membrane"/>
    <property type="match status" value="1"/>
</dbReference>
<keyword evidence="3 10" id="KW-0812">Transmembrane</keyword>
<feature type="region of interest" description="Disordered" evidence="9">
    <location>
        <begin position="1515"/>
        <end position="1543"/>
    </location>
</feature>
<dbReference type="GO" id="GO:0016887">
    <property type="term" value="F:ATP hydrolysis activity"/>
    <property type="evidence" value="ECO:0007669"/>
    <property type="project" value="InterPro"/>
</dbReference>
<feature type="transmembrane region" description="Helical" evidence="10">
    <location>
        <begin position="541"/>
        <end position="563"/>
    </location>
</feature>
<evidence type="ECO:0000256" key="9">
    <source>
        <dbReference type="SAM" id="MobiDB-lite"/>
    </source>
</evidence>
<evidence type="ECO:0000256" key="4">
    <source>
        <dbReference type="ARBA" id="ARBA00022737"/>
    </source>
</evidence>
<feature type="compositionally biased region" description="Basic and acidic residues" evidence="9">
    <location>
        <begin position="865"/>
        <end position="880"/>
    </location>
</feature>
<dbReference type="InterPro" id="IPR050173">
    <property type="entry name" value="ABC_transporter_C-like"/>
</dbReference>
<feature type="non-terminal residue" evidence="13">
    <location>
        <position position="1591"/>
    </location>
</feature>
<feature type="transmembrane region" description="Helical" evidence="10">
    <location>
        <begin position="90"/>
        <end position="110"/>
    </location>
</feature>
<dbReference type="CDD" id="cd18595">
    <property type="entry name" value="ABC_6TM_MRP1_2_3_6_D1_like"/>
    <property type="match status" value="1"/>
</dbReference>
<evidence type="ECO:0000256" key="8">
    <source>
        <dbReference type="ARBA" id="ARBA00023136"/>
    </source>
</evidence>
<dbReference type="InterPro" id="IPR003593">
    <property type="entry name" value="AAA+_ATPase"/>
</dbReference>
<feature type="region of interest" description="Disordered" evidence="9">
    <location>
        <begin position="853"/>
        <end position="905"/>
    </location>
</feature>
<dbReference type="EMBL" id="LSRX01001678">
    <property type="protein sequence ID" value="OLP77988.1"/>
    <property type="molecule type" value="Genomic_DNA"/>
</dbReference>
<keyword evidence="6" id="KW-0067">ATP-binding</keyword>
<evidence type="ECO:0000256" key="3">
    <source>
        <dbReference type="ARBA" id="ARBA00022692"/>
    </source>
</evidence>
<comment type="caution">
    <text evidence="13">The sequence shown here is derived from an EMBL/GenBank/DDBJ whole genome shotgun (WGS) entry which is preliminary data.</text>
</comment>
<feature type="domain" description="ABC transporter" evidence="11">
    <location>
        <begin position="632"/>
        <end position="860"/>
    </location>
</feature>
<keyword evidence="4" id="KW-0677">Repeat</keyword>
<dbReference type="GO" id="GO:0005774">
    <property type="term" value="C:vacuolar membrane"/>
    <property type="evidence" value="ECO:0007669"/>
    <property type="project" value="UniProtKB-SubCell"/>
</dbReference>
<dbReference type="OrthoDB" id="6500128at2759"/>
<organism evidence="13 14">
    <name type="scientific">Symbiodinium microadriaticum</name>
    <name type="common">Dinoflagellate</name>
    <name type="synonym">Zooxanthella microadriatica</name>
    <dbReference type="NCBI Taxonomy" id="2951"/>
    <lineage>
        <taxon>Eukaryota</taxon>
        <taxon>Sar</taxon>
        <taxon>Alveolata</taxon>
        <taxon>Dinophyceae</taxon>
        <taxon>Suessiales</taxon>
        <taxon>Symbiodiniaceae</taxon>
        <taxon>Symbiodinium</taxon>
    </lineage>
</organism>
<evidence type="ECO:0000259" key="12">
    <source>
        <dbReference type="PROSITE" id="PS50929"/>
    </source>
</evidence>
<keyword evidence="5" id="KW-0547">Nucleotide-binding</keyword>
<feature type="transmembrane region" description="Helical" evidence="10">
    <location>
        <begin position="146"/>
        <end position="170"/>
    </location>
</feature>
<dbReference type="InterPro" id="IPR036640">
    <property type="entry name" value="ABC1_TM_sf"/>
</dbReference>
<evidence type="ECO:0000256" key="5">
    <source>
        <dbReference type="ARBA" id="ARBA00022741"/>
    </source>
</evidence>
<dbReference type="InterPro" id="IPR003439">
    <property type="entry name" value="ABC_transporter-like_ATP-bd"/>
</dbReference>
<evidence type="ECO:0000256" key="1">
    <source>
        <dbReference type="ARBA" id="ARBA00004128"/>
    </source>
</evidence>
<dbReference type="PROSITE" id="PS50929">
    <property type="entry name" value="ABC_TM1F"/>
    <property type="match status" value="1"/>
</dbReference>
<dbReference type="SMART" id="SM00382">
    <property type="entry name" value="AAA"/>
    <property type="match status" value="1"/>
</dbReference>
<evidence type="ECO:0000256" key="2">
    <source>
        <dbReference type="ARBA" id="ARBA00022448"/>
    </source>
</evidence>
<feature type="transmembrane region" description="Helical" evidence="10">
    <location>
        <begin position="462"/>
        <end position="482"/>
    </location>
</feature>
<proteinExistence type="predicted"/>
<feature type="transmembrane region" description="Helical" evidence="10">
    <location>
        <begin position="122"/>
        <end position="140"/>
    </location>
</feature>
<dbReference type="Gene3D" id="1.20.1560.10">
    <property type="entry name" value="ABC transporter type 1, transmembrane domain"/>
    <property type="match status" value="1"/>
</dbReference>
<dbReference type="PROSITE" id="PS50893">
    <property type="entry name" value="ABC_TRANSPORTER_2"/>
    <property type="match status" value="1"/>
</dbReference>